<organism evidence="6 7">
    <name type="scientific">Zooshikella ganghwensis</name>
    <dbReference type="NCBI Taxonomy" id="202772"/>
    <lineage>
        <taxon>Bacteria</taxon>
        <taxon>Pseudomonadati</taxon>
        <taxon>Pseudomonadota</taxon>
        <taxon>Gammaproteobacteria</taxon>
        <taxon>Oceanospirillales</taxon>
        <taxon>Zooshikellaceae</taxon>
        <taxon>Zooshikella</taxon>
    </lineage>
</organism>
<dbReference type="InterPro" id="IPR003593">
    <property type="entry name" value="AAA+_ATPase"/>
</dbReference>
<keyword evidence="4 6" id="KW-0067">ATP-binding</keyword>
<dbReference type="EMBL" id="NDXW01000001">
    <property type="protein sequence ID" value="RDH43758.1"/>
    <property type="molecule type" value="Genomic_DNA"/>
</dbReference>
<reference evidence="6 7" key="1">
    <citation type="submission" date="2017-04" db="EMBL/GenBank/DDBJ databases">
        <title>Draft genome sequence of Zooshikella ganghwensis VG4 isolated from Red Sea sediments.</title>
        <authorList>
            <person name="Rehman Z."/>
            <person name="Alam I."/>
            <person name="Kamau A."/>
            <person name="Bajic V."/>
            <person name="Leiknes T."/>
        </authorList>
    </citation>
    <scope>NUCLEOTIDE SEQUENCE [LARGE SCALE GENOMIC DNA]</scope>
    <source>
        <strain evidence="6 7">VG4</strain>
    </source>
</reference>
<dbReference type="Proteomes" id="UP000257039">
    <property type="component" value="Unassembled WGS sequence"/>
</dbReference>
<dbReference type="CDD" id="cd03257">
    <property type="entry name" value="ABC_NikE_OppD_transporters"/>
    <property type="match status" value="1"/>
</dbReference>
<evidence type="ECO:0000313" key="6">
    <source>
        <dbReference type="EMBL" id="RDH43758.1"/>
    </source>
</evidence>
<dbReference type="InterPro" id="IPR003439">
    <property type="entry name" value="ABC_transporter-like_ATP-bd"/>
</dbReference>
<keyword evidence="2" id="KW-0813">Transport</keyword>
<evidence type="ECO:0000256" key="3">
    <source>
        <dbReference type="ARBA" id="ARBA00022741"/>
    </source>
</evidence>
<comment type="similarity">
    <text evidence="1">Belongs to the ABC transporter superfamily.</text>
</comment>
<name>A0A4P9VKD3_9GAMM</name>
<dbReference type="PANTHER" id="PTHR43776">
    <property type="entry name" value="TRANSPORT ATP-BINDING PROTEIN"/>
    <property type="match status" value="1"/>
</dbReference>
<dbReference type="Pfam" id="PF00005">
    <property type="entry name" value="ABC_tran"/>
    <property type="match status" value="1"/>
</dbReference>
<dbReference type="GO" id="GO:0015833">
    <property type="term" value="P:peptide transport"/>
    <property type="evidence" value="ECO:0007669"/>
    <property type="project" value="InterPro"/>
</dbReference>
<accession>A0A4P9VKD3</accession>
<dbReference type="Pfam" id="PF08352">
    <property type="entry name" value="oligo_HPY"/>
    <property type="match status" value="1"/>
</dbReference>
<proteinExistence type="inferred from homology"/>
<comment type="caution">
    <text evidence="6">The sequence shown here is derived from an EMBL/GenBank/DDBJ whole genome shotgun (WGS) entry which is preliminary data.</text>
</comment>
<protein>
    <submittedName>
        <fullName evidence="6">ABC transporter ATP-binding protein</fullName>
    </submittedName>
</protein>
<evidence type="ECO:0000313" key="7">
    <source>
        <dbReference type="Proteomes" id="UP000257039"/>
    </source>
</evidence>
<dbReference type="GO" id="GO:0055085">
    <property type="term" value="P:transmembrane transport"/>
    <property type="evidence" value="ECO:0007669"/>
    <property type="project" value="UniProtKB-ARBA"/>
</dbReference>
<keyword evidence="3" id="KW-0547">Nucleotide-binding</keyword>
<dbReference type="GO" id="GO:0016887">
    <property type="term" value="F:ATP hydrolysis activity"/>
    <property type="evidence" value="ECO:0007669"/>
    <property type="project" value="InterPro"/>
</dbReference>
<gene>
    <name evidence="6" type="ORF">B9G39_10050</name>
</gene>
<dbReference type="InterPro" id="IPR013563">
    <property type="entry name" value="Oligopep_ABC_C"/>
</dbReference>
<evidence type="ECO:0000256" key="1">
    <source>
        <dbReference type="ARBA" id="ARBA00005417"/>
    </source>
</evidence>
<dbReference type="FunFam" id="3.40.50.300:FF:000016">
    <property type="entry name" value="Oligopeptide ABC transporter ATP-binding component"/>
    <property type="match status" value="1"/>
</dbReference>
<dbReference type="InterPro" id="IPR017871">
    <property type="entry name" value="ABC_transporter-like_CS"/>
</dbReference>
<keyword evidence="7" id="KW-1185">Reference proteome</keyword>
<dbReference type="PANTHER" id="PTHR43776:SF7">
    <property type="entry name" value="D,D-DIPEPTIDE TRANSPORT ATP-BINDING PROTEIN DDPF-RELATED"/>
    <property type="match status" value="1"/>
</dbReference>
<evidence type="ECO:0000259" key="5">
    <source>
        <dbReference type="PROSITE" id="PS50893"/>
    </source>
</evidence>
<sequence>MNVQPGHYPILEAKQLWRTFSGKHSFFRRKQQGLHALQGVDLSVQAGEVLGVVGESGCGKSTLARLLVGLDRPSRGDVYFNNTPIHRPDSQHMLGMYDKENKYSLAKSLQYVFQDAVSALNPRKTVAMSLQEPMQYLLGLTRQRSEARLKQLMVQVKLPYELLQRYPHELSGGQAQRVGIARALAADPKVLVLDEPVSALDVSVQAQVLNVLLELKQTHKLTYVFISHDLSVVEKISQRVSVMYFGRVVEQGPVNDVFQQPCHPYTRLLLASIPRLDQSLDMSGMDSSTELPDPFNPPKGCAFAPRCSRAKPTCFQKQPTLSTMPGEQHTAACHFPHLS</sequence>
<dbReference type="PROSITE" id="PS00211">
    <property type="entry name" value="ABC_TRANSPORTER_1"/>
    <property type="match status" value="1"/>
</dbReference>
<dbReference type="SUPFAM" id="SSF52540">
    <property type="entry name" value="P-loop containing nucleoside triphosphate hydrolases"/>
    <property type="match status" value="1"/>
</dbReference>
<dbReference type="SMART" id="SM00382">
    <property type="entry name" value="AAA"/>
    <property type="match status" value="1"/>
</dbReference>
<feature type="domain" description="ABC transporter" evidence="5">
    <location>
        <begin position="11"/>
        <end position="270"/>
    </location>
</feature>
<dbReference type="NCBIfam" id="TIGR01727">
    <property type="entry name" value="oligo_HPY"/>
    <property type="match status" value="1"/>
</dbReference>
<dbReference type="Gene3D" id="3.40.50.300">
    <property type="entry name" value="P-loop containing nucleotide triphosphate hydrolases"/>
    <property type="match status" value="1"/>
</dbReference>
<dbReference type="RefSeq" id="WP_094787015.1">
    <property type="nucleotide sequence ID" value="NZ_NDXW01000001.1"/>
</dbReference>
<dbReference type="GO" id="GO:0005524">
    <property type="term" value="F:ATP binding"/>
    <property type="evidence" value="ECO:0007669"/>
    <property type="project" value="UniProtKB-KW"/>
</dbReference>
<dbReference type="InterPro" id="IPR050319">
    <property type="entry name" value="ABC_transp_ATP-bind"/>
</dbReference>
<evidence type="ECO:0000256" key="2">
    <source>
        <dbReference type="ARBA" id="ARBA00022448"/>
    </source>
</evidence>
<dbReference type="AlphaFoldDB" id="A0A4P9VKD3"/>
<dbReference type="InterPro" id="IPR027417">
    <property type="entry name" value="P-loop_NTPase"/>
</dbReference>
<dbReference type="PROSITE" id="PS50893">
    <property type="entry name" value="ABC_TRANSPORTER_2"/>
    <property type="match status" value="1"/>
</dbReference>
<evidence type="ECO:0000256" key="4">
    <source>
        <dbReference type="ARBA" id="ARBA00022840"/>
    </source>
</evidence>